<organism evidence="2 3">
    <name type="scientific">Actinocatenispora comari</name>
    <dbReference type="NCBI Taxonomy" id="2807577"/>
    <lineage>
        <taxon>Bacteria</taxon>
        <taxon>Bacillati</taxon>
        <taxon>Actinomycetota</taxon>
        <taxon>Actinomycetes</taxon>
        <taxon>Micromonosporales</taxon>
        <taxon>Micromonosporaceae</taxon>
        <taxon>Actinocatenispora</taxon>
    </lineage>
</organism>
<accession>A0A8J4AJG7</accession>
<dbReference type="AlphaFoldDB" id="A0A8J4AJG7"/>
<protein>
    <submittedName>
        <fullName evidence="2">Uncharacterized protein</fullName>
    </submittedName>
</protein>
<proteinExistence type="predicted"/>
<reference evidence="3" key="1">
    <citation type="journal article" date="2021" name="Int. J. Syst. Evol. Microbiol.">
        <title>Actinocatenispora comari sp. nov., an endophytic actinomycete isolated from aerial parts of Comarum salesowianum.</title>
        <authorList>
            <person name="Oyunbileg N."/>
            <person name="Iizaka Y."/>
            <person name="Hamada M."/>
            <person name="Davaapurev B.O."/>
            <person name="Fukumoto A."/>
            <person name="Tsetseg B."/>
            <person name="Kato F."/>
            <person name="Tamura T."/>
            <person name="Batkhuu J."/>
            <person name="Anzai Y."/>
        </authorList>
    </citation>
    <scope>NUCLEOTIDE SEQUENCE [LARGE SCALE GENOMIC DNA]</scope>
    <source>
        <strain evidence="3">NUM-2625</strain>
    </source>
</reference>
<keyword evidence="3" id="KW-1185">Reference proteome</keyword>
<sequence length="84" mass="9107">MPVGELGAGGPDRTRAGRVDAEFGEHRDDHRRVDRNRTIGIVPVFGGDSGRVRQFGQFGIHSDKSGSAAAVRLAECPRRRGVPR</sequence>
<comment type="caution">
    <text evidence="2">The sequence shown here is derived from an EMBL/GenBank/DDBJ whole genome shotgun (WGS) entry which is preliminary data.</text>
</comment>
<evidence type="ECO:0000313" key="2">
    <source>
        <dbReference type="EMBL" id="GIL29883.1"/>
    </source>
</evidence>
<name>A0A8J4AJG7_9ACTN</name>
<evidence type="ECO:0000313" key="3">
    <source>
        <dbReference type="Proteomes" id="UP000614996"/>
    </source>
</evidence>
<feature type="region of interest" description="Disordered" evidence="1">
    <location>
        <begin position="1"/>
        <end position="29"/>
    </location>
</feature>
<dbReference type="Proteomes" id="UP000614996">
    <property type="component" value="Unassembled WGS sequence"/>
</dbReference>
<feature type="compositionally biased region" description="Basic and acidic residues" evidence="1">
    <location>
        <begin position="12"/>
        <end position="29"/>
    </location>
</feature>
<evidence type="ECO:0000256" key="1">
    <source>
        <dbReference type="SAM" id="MobiDB-lite"/>
    </source>
</evidence>
<feature type="compositionally biased region" description="Gly residues" evidence="1">
    <location>
        <begin position="1"/>
        <end position="10"/>
    </location>
</feature>
<gene>
    <name evidence="2" type="ORF">NUM_51370</name>
</gene>
<dbReference type="EMBL" id="BOPO01000110">
    <property type="protein sequence ID" value="GIL29883.1"/>
    <property type="molecule type" value="Genomic_DNA"/>
</dbReference>